<accession>A0A1J4TRA7</accession>
<evidence type="ECO:0000256" key="6">
    <source>
        <dbReference type="ARBA" id="ARBA00022989"/>
    </source>
</evidence>
<evidence type="ECO:0000256" key="2">
    <source>
        <dbReference type="ARBA" id="ARBA00022475"/>
    </source>
</evidence>
<evidence type="ECO:0000313" key="10">
    <source>
        <dbReference type="EMBL" id="OIO14732.1"/>
    </source>
</evidence>
<dbReference type="GO" id="GO:0009103">
    <property type="term" value="P:lipopolysaccharide biosynthetic process"/>
    <property type="evidence" value="ECO:0007669"/>
    <property type="project" value="UniProtKB-ARBA"/>
</dbReference>
<evidence type="ECO:0000256" key="5">
    <source>
        <dbReference type="ARBA" id="ARBA00022692"/>
    </source>
</evidence>
<keyword evidence="6 8" id="KW-1133">Transmembrane helix</keyword>
<dbReference type="InterPro" id="IPR050297">
    <property type="entry name" value="LipidA_mod_glycosyltrf_83"/>
</dbReference>
<evidence type="ECO:0000259" key="9">
    <source>
        <dbReference type="Pfam" id="PF13231"/>
    </source>
</evidence>
<evidence type="ECO:0000256" key="4">
    <source>
        <dbReference type="ARBA" id="ARBA00022679"/>
    </source>
</evidence>
<feature type="transmembrane region" description="Helical" evidence="8">
    <location>
        <begin position="91"/>
        <end position="108"/>
    </location>
</feature>
<comment type="subcellular location">
    <subcellularLocation>
        <location evidence="1">Cell membrane</location>
        <topology evidence="1">Multi-pass membrane protein</topology>
    </subcellularLocation>
</comment>
<keyword evidence="5 8" id="KW-0812">Transmembrane</keyword>
<dbReference type="STRING" id="1805209.AUJ73_01755"/>
<dbReference type="EMBL" id="MNUY01000027">
    <property type="protein sequence ID" value="OIO14732.1"/>
    <property type="molecule type" value="Genomic_DNA"/>
</dbReference>
<sequence length="516" mass="59672">MPKNVKLVNLIYFITLSVLACIFLYWHFVIGLTRYFDVDEFAYLFWGYNFSIGLKPYTDFFFLLPPLFLFPISWIFQMFGRNVTALIMARALVFLFFLLSALLLYLIAKRTRNHKTALLSVVLFAFLPIPFDKMIEIRPDLLANALSLLGMYLFLLGEGRKKKFFFLSGLSYALSLGIMPKTFMYLIPVMVLAIYNLFNSKNIKELFTYFRFFLAPFFLGALIPVLIILTSAIQSSDLGLAIYSMTKMSSNVSKVLGAKFYMFPTHFFYPNDTYYGEPGYSMSYVGNLIIYVFASIWAVFSFISFLSHKSRDKCLGEFIIGSSFFLNLLAFVKIFPLKHAQYLIPLAPFIAYYFADFIFALWRNIEKILFNIVRNEGRGHLRISIKSAYFLLLFIFLGTAGYRMNTRKMAWNNTYTLEKVKMILRAVPKNASIFDLTGESTFFKCGYYLCALPYGQFDEALGIHIPDIANEFKKRDTKFVHVGSASRLYTIPPMQASYIQDNFRTFMEDSSLLIAK</sequence>
<keyword evidence="3" id="KW-0328">Glycosyltransferase</keyword>
<reference evidence="10 11" key="1">
    <citation type="journal article" date="2016" name="Environ. Microbiol.">
        <title>Genomic resolution of a cold subsurface aquifer community provides metabolic insights for novel microbes adapted to high CO concentrations.</title>
        <authorList>
            <person name="Probst A.J."/>
            <person name="Castelle C.J."/>
            <person name="Singh A."/>
            <person name="Brown C.T."/>
            <person name="Anantharaman K."/>
            <person name="Sharon I."/>
            <person name="Hug L.A."/>
            <person name="Burstein D."/>
            <person name="Emerson J.B."/>
            <person name="Thomas B.C."/>
            <person name="Banfield J.F."/>
        </authorList>
    </citation>
    <scope>NUCLEOTIDE SEQUENCE [LARGE SCALE GENOMIC DNA]</scope>
    <source>
        <strain evidence="10">CG1_02_37_22</strain>
    </source>
</reference>
<feature type="transmembrane region" description="Helical" evidence="8">
    <location>
        <begin position="342"/>
        <end position="362"/>
    </location>
</feature>
<feature type="transmembrane region" description="Helical" evidence="8">
    <location>
        <begin position="177"/>
        <end position="198"/>
    </location>
</feature>
<feature type="transmembrane region" description="Helical" evidence="8">
    <location>
        <begin position="318"/>
        <end position="336"/>
    </location>
</feature>
<dbReference type="PROSITE" id="PS51257">
    <property type="entry name" value="PROKAR_LIPOPROTEIN"/>
    <property type="match status" value="1"/>
</dbReference>
<feature type="transmembrane region" description="Helical" evidence="8">
    <location>
        <begin position="210"/>
        <end position="233"/>
    </location>
</feature>
<feature type="transmembrane region" description="Helical" evidence="8">
    <location>
        <begin position="383"/>
        <end position="402"/>
    </location>
</feature>
<gene>
    <name evidence="10" type="ORF">AUJ73_01755</name>
</gene>
<keyword evidence="4" id="KW-0808">Transferase</keyword>
<comment type="caution">
    <text evidence="10">The sequence shown here is derived from an EMBL/GenBank/DDBJ whole genome shotgun (WGS) entry which is preliminary data.</text>
</comment>
<feature type="transmembrane region" description="Helical" evidence="8">
    <location>
        <begin position="288"/>
        <end position="306"/>
    </location>
</feature>
<evidence type="ECO:0000256" key="7">
    <source>
        <dbReference type="ARBA" id="ARBA00023136"/>
    </source>
</evidence>
<feature type="transmembrane region" description="Helical" evidence="8">
    <location>
        <begin position="141"/>
        <end position="157"/>
    </location>
</feature>
<dbReference type="Proteomes" id="UP000183120">
    <property type="component" value="Unassembled WGS sequence"/>
</dbReference>
<organism evidence="10 11">
    <name type="scientific">Candidatus Gottesmanbacteria bacterium CG1_02_37_22</name>
    <dbReference type="NCBI Taxonomy" id="1805209"/>
    <lineage>
        <taxon>Bacteria</taxon>
        <taxon>Candidatus Gottesmaniibacteriota</taxon>
    </lineage>
</organism>
<protein>
    <recommendedName>
        <fullName evidence="9">Glycosyltransferase RgtA/B/C/D-like domain-containing protein</fullName>
    </recommendedName>
</protein>
<dbReference type="Pfam" id="PF13231">
    <property type="entry name" value="PMT_2"/>
    <property type="match status" value="1"/>
</dbReference>
<name>A0A1J4TRA7_9BACT</name>
<feature type="transmembrane region" description="Helical" evidence="8">
    <location>
        <begin position="7"/>
        <end position="28"/>
    </location>
</feature>
<feature type="domain" description="Glycosyltransferase RgtA/B/C/D-like" evidence="9">
    <location>
        <begin position="65"/>
        <end position="213"/>
    </location>
</feature>
<dbReference type="InterPro" id="IPR038731">
    <property type="entry name" value="RgtA/B/C-like"/>
</dbReference>
<keyword evidence="7 8" id="KW-0472">Membrane</keyword>
<evidence type="ECO:0000256" key="1">
    <source>
        <dbReference type="ARBA" id="ARBA00004651"/>
    </source>
</evidence>
<feature type="transmembrane region" description="Helical" evidence="8">
    <location>
        <begin position="60"/>
        <end position="79"/>
    </location>
</feature>
<dbReference type="GO" id="GO:0016763">
    <property type="term" value="F:pentosyltransferase activity"/>
    <property type="evidence" value="ECO:0007669"/>
    <property type="project" value="TreeGrafter"/>
</dbReference>
<dbReference type="PANTHER" id="PTHR33908:SF11">
    <property type="entry name" value="MEMBRANE PROTEIN"/>
    <property type="match status" value="1"/>
</dbReference>
<dbReference type="PANTHER" id="PTHR33908">
    <property type="entry name" value="MANNOSYLTRANSFERASE YKCB-RELATED"/>
    <property type="match status" value="1"/>
</dbReference>
<dbReference type="AlphaFoldDB" id="A0A1J4TRA7"/>
<keyword evidence="2" id="KW-1003">Cell membrane</keyword>
<dbReference type="GO" id="GO:0005886">
    <property type="term" value="C:plasma membrane"/>
    <property type="evidence" value="ECO:0007669"/>
    <property type="project" value="UniProtKB-SubCell"/>
</dbReference>
<proteinExistence type="predicted"/>
<evidence type="ECO:0000256" key="8">
    <source>
        <dbReference type="SAM" id="Phobius"/>
    </source>
</evidence>
<evidence type="ECO:0000256" key="3">
    <source>
        <dbReference type="ARBA" id="ARBA00022676"/>
    </source>
</evidence>
<evidence type="ECO:0000313" key="11">
    <source>
        <dbReference type="Proteomes" id="UP000183120"/>
    </source>
</evidence>